<dbReference type="EMBL" id="CAFAAS010000014">
    <property type="protein sequence ID" value="CAB4810385.1"/>
    <property type="molecule type" value="Genomic_DNA"/>
</dbReference>
<dbReference type="EMBL" id="CAFBMU010000013">
    <property type="protein sequence ID" value="CAB4927563.1"/>
    <property type="molecule type" value="Genomic_DNA"/>
</dbReference>
<sequence>MKLHVEPRSLEVRIPYAEAAKTITPDSVVTVLIAYQLHMENGGSGAGVATVAKSSPKSGVLSNQVPPESLELQIFVGVVTNMSSPL</sequence>
<evidence type="ECO:0000313" key="3">
    <source>
        <dbReference type="EMBL" id="CAB4982202.1"/>
    </source>
</evidence>
<dbReference type="EMBL" id="CAFBRZ010000007">
    <property type="protein sequence ID" value="CAB5143403.1"/>
    <property type="molecule type" value="Genomic_DNA"/>
</dbReference>
<evidence type="ECO:0000313" key="4">
    <source>
        <dbReference type="EMBL" id="CAB5143403.1"/>
    </source>
</evidence>
<reference evidence="3" key="1">
    <citation type="submission" date="2020-05" db="EMBL/GenBank/DDBJ databases">
        <authorList>
            <person name="Chiriac C."/>
            <person name="Salcher M."/>
            <person name="Ghai R."/>
            <person name="Kavagutti S V."/>
        </authorList>
    </citation>
    <scope>NUCLEOTIDE SEQUENCE</scope>
</reference>
<accession>A0A6J7MSQ6</accession>
<evidence type="ECO:0000313" key="2">
    <source>
        <dbReference type="EMBL" id="CAB4927563.1"/>
    </source>
</evidence>
<proteinExistence type="predicted"/>
<dbReference type="EMBL" id="CAFBOD010000016">
    <property type="protein sequence ID" value="CAB4982202.1"/>
    <property type="molecule type" value="Genomic_DNA"/>
</dbReference>
<dbReference type="AlphaFoldDB" id="A0A6J7MSQ6"/>
<protein>
    <submittedName>
        <fullName evidence="3">Unannotated protein</fullName>
    </submittedName>
</protein>
<gene>
    <name evidence="1" type="ORF">UFOPK3077_01152</name>
    <name evidence="2" type="ORF">UFOPK3667_01102</name>
    <name evidence="3" type="ORF">UFOPK3903_01237</name>
    <name evidence="4" type="ORF">UFOPK4444_00212</name>
</gene>
<evidence type="ECO:0000313" key="1">
    <source>
        <dbReference type="EMBL" id="CAB4810385.1"/>
    </source>
</evidence>
<organism evidence="3">
    <name type="scientific">freshwater metagenome</name>
    <dbReference type="NCBI Taxonomy" id="449393"/>
    <lineage>
        <taxon>unclassified sequences</taxon>
        <taxon>metagenomes</taxon>
        <taxon>ecological metagenomes</taxon>
    </lineage>
</organism>
<name>A0A6J7MSQ6_9ZZZZ</name>